<dbReference type="VEuPathDB" id="FungiDB:FPRO_07681"/>
<feature type="region of interest" description="Disordered" evidence="1">
    <location>
        <begin position="457"/>
        <end position="488"/>
    </location>
</feature>
<evidence type="ECO:0000313" key="3">
    <source>
        <dbReference type="Proteomes" id="UP000183971"/>
    </source>
</evidence>
<comment type="caution">
    <text evidence="2">The sequence shown here is derived from an EMBL/GenBank/DDBJ whole genome shotgun (WGS) entry which is preliminary data.</text>
</comment>
<proteinExistence type="predicted"/>
<feature type="region of interest" description="Disordered" evidence="1">
    <location>
        <begin position="128"/>
        <end position="164"/>
    </location>
</feature>
<sequence>MGNYIDLEAVKRATMADLSRLRQEELPLGHQVRPDRPSYSPGLKNGTSHFSVSTKVDLKKKWGAKINDAESQSMEGLELEDSRPWAKGQKRERLPDIIVHEDVPAVPASSGAPSSYQSRGTRVQFKPTTLAKWGPGPTETASRPTRQETSPTAVNGGNSTAADAASVNGTSCTLLVTEKQDEDDQDLIASEHILYKNQCHLVPGKAEALSIVTHVAVKILAENDGILEIRNDSKGLRIHNALEIEQPILDGVFCTIKVKTRPFSERLRFATVSDAQGFKIQLVRLQKALLDQQKQQDMDKSQVEESKEEEDGDFLMAASPIASTASDTLIPVFNGTSQQVPTADQEPLIMVDDDWGTPANNNIPSLDHETLQLSQLLNQALEQATALGNHSGESMNGIEYEILEQALSHGSLHERSKQVREGLLGIIRSLLNIVCKPVTHEFASGLADTNAIETPVNGNAKGLGSATIKQDENSKQVEDSTNRPVLGMPKGLGASRFAKKPAAYQGNFTGPIKY</sequence>
<gene>
    <name evidence="2" type="ORF">FPRO_07681</name>
</gene>
<feature type="compositionally biased region" description="Basic and acidic residues" evidence="1">
    <location>
        <begin position="469"/>
        <end position="481"/>
    </location>
</feature>
<evidence type="ECO:0000256" key="1">
    <source>
        <dbReference type="SAM" id="MobiDB-lite"/>
    </source>
</evidence>
<feature type="compositionally biased region" description="Polar residues" evidence="1">
    <location>
        <begin position="139"/>
        <end position="164"/>
    </location>
</feature>
<accession>A0A1L7VSK0</accession>
<organism evidence="2 3">
    <name type="scientific">Fusarium proliferatum (strain ET1)</name>
    <name type="common">Orchid endophyte fungus</name>
    <dbReference type="NCBI Taxonomy" id="1227346"/>
    <lineage>
        <taxon>Eukaryota</taxon>
        <taxon>Fungi</taxon>
        <taxon>Dikarya</taxon>
        <taxon>Ascomycota</taxon>
        <taxon>Pezizomycotina</taxon>
        <taxon>Sordariomycetes</taxon>
        <taxon>Hypocreomycetidae</taxon>
        <taxon>Hypocreales</taxon>
        <taxon>Nectriaceae</taxon>
        <taxon>Fusarium</taxon>
        <taxon>Fusarium fujikuroi species complex</taxon>
    </lineage>
</organism>
<dbReference type="Proteomes" id="UP000183971">
    <property type="component" value="Unassembled WGS sequence"/>
</dbReference>
<dbReference type="AlphaFoldDB" id="A0A1L7VSK0"/>
<dbReference type="GeneID" id="42052560"/>
<keyword evidence="3" id="KW-1185">Reference proteome</keyword>
<protein>
    <submittedName>
        <fullName evidence="2">Uncharacterized protein</fullName>
    </submittedName>
</protein>
<dbReference type="EMBL" id="FJOF01000007">
    <property type="protein sequence ID" value="CZR43402.1"/>
    <property type="molecule type" value="Genomic_DNA"/>
</dbReference>
<reference evidence="3" key="1">
    <citation type="journal article" date="2016" name="Genome Biol. Evol.">
        <title>Comparative 'omics' of the Fusarium fujikuroi species complex highlights differences in genetic potential and metabolite synthesis.</title>
        <authorList>
            <person name="Niehaus E.-M."/>
            <person name="Muensterkoetter M."/>
            <person name="Proctor R.H."/>
            <person name="Brown D.W."/>
            <person name="Sharon A."/>
            <person name="Idan Y."/>
            <person name="Oren-Young L."/>
            <person name="Sieber C.M."/>
            <person name="Novak O."/>
            <person name="Pencik A."/>
            <person name="Tarkowska D."/>
            <person name="Hromadova K."/>
            <person name="Freeman S."/>
            <person name="Maymon M."/>
            <person name="Elazar M."/>
            <person name="Youssef S.A."/>
            <person name="El-Shabrawy E.S.M."/>
            <person name="Shalaby A.B.A."/>
            <person name="Houterman P."/>
            <person name="Brock N.L."/>
            <person name="Burkhardt I."/>
            <person name="Tsavkelova E.A."/>
            <person name="Dickschat J.S."/>
            <person name="Galuszka P."/>
            <person name="Gueldener U."/>
            <person name="Tudzynski B."/>
        </authorList>
    </citation>
    <scope>NUCLEOTIDE SEQUENCE [LARGE SCALE GENOMIC DNA]</scope>
    <source>
        <strain evidence="3">ET1</strain>
    </source>
</reference>
<name>A0A1L7VSK0_FUSPR</name>
<feature type="region of interest" description="Disordered" evidence="1">
    <location>
        <begin position="30"/>
        <end position="49"/>
    </location>
</feature>
<evidence type="ECO:0000313" key="2">
    <source>
        <dbReference type="EMBL" id="CZR43402.1"/>
    </source>
</evidence>
<dbReference type="RefSeq" id="XP_031083993.1">
    <property type="nucleotide sequence ID" value="XM_031234235.1"/>
</dbReference>